<dbReference type="EnsemblMetazoa" id="CLYHEMT002183.1">
    <property type="protein sequence ID" value="CLYHEMP002183.1"/>
    <property type="gene ID" value="CLYHEMG002183"/>
</dbReference>
<organism evidence="2 3">
    <name type="scientific">Clytia hemisphaerica</name>
    <dbReference type="NCBI Taxonomy" id="252671"/>
    <lineage>
        <taxon>Eukaryota</taxon>
        <taxon>Metazoa</taxon>
        <taxon>Cnidaria</taxon>
        <taxon>Hydrozoa</taxon>
        <taxon>Hydroidolina</taxon>
        <taxon>Leptothecata</taxon>
        <taxon>Obeliida</taxon>
        <taxon>Clytiidae</taxon>
        <taxon>Clytia</taxon>
    </lineage>
</organism>
<dbReference type="AlphaFoldDB" id="A0A7M5TUT2"/>
<feature type="compositionally biased region" description="Low complexity" evidence="1">
    <location>
        <begin position="57"/>
        <end position="67"/>
    </location>
</feature>
<feature type="compositionally biased region" description="Polar residues" evidence="1">
    <location>
        <begin position="79"/>
        <end position="91"/>
    </location>
</feature>
<evidence type="ECO:0000313" key="2">
    <source>
        <dbReference type="EnsemblMetazoa" id="CLYHEMP002183.3"/>
    </source>
</evidence>
<sequence>MKYNTNCLKLKSIKELKSLAKSMNLDTSQCIEKSDLLDILSPAMNLSQNTFANAQNDSPASSNGDSSDQSDPDSPESINRPSDNDFPSTEESNQKPRKKSTHKDSWSFCPTIEIDKLPYNIDGDCIYQLPFDAKKRMKSSTDGRPWDEWVTSNSVKHNGRRRRANCLGSPVCLNDECTFLKFYNKRNRIQFTKSNKRAMDAKCKVCGLVAVVIQCPAVKIWEFDEIQSKVTIKHTGKHTCEAINVSEVPEAVYTRFAANPGATATQVSEDIIAEGIRSDAPWEEIYELTDALLNKEKLYYAKKQATKQPDGQSFEAVANLKSRISVEDPFFIYRLNDKYMNGKPSFVFQMSRVQADLAYAMDENRDGILNGEYCYADGTFKRTKTFVTLAVYVYVGLLKKMIKLATMEADSEHTDNWVIFWTLFNEVVEKKNGTKFAPIGWCVDEAGGLWKGIEIVYGKEAVKGKTVSCEKHYPWSVDRFTKSLRNVTKNPDFFKVHATNLMKAETKAQYVSSLNELNDYINGKPEKRSFLKSFLEFWDPRRHHFSRAYKRADAPSTNLSETYHSSYVSAKTINLSLIDAAYKDVSEAIKVGRALEKFGEGVQCQGFGPDMAEKSSREKEKQKRKIPSYSNDILYGESDSEEKENDESRIDPNSRHRPTKRTCLSSDDECYQPKQKKARRRSNTSQVFLQILRRGKECASVLQWSGGNFFQKGVATFHVTTCVHS</sequence>
<dbReference type="GeneID" id="136803421"/>
<name>A0A7M5TUT2_9CNID</name>
<dbReference type="EnsemblMetazoa" id="CLYHEMT002183.3">
    <property type="protein sequence ID" value="CLYHEMP002183.3"/>
    <property type="gene ID" value="CLYHEMG002183"/>
</dbReference>
<feature type="region of interest" description="Disordered" evidence="1">
    <location>
        <begin position="606"/>
        <end position="668"/>
    </location>
</feature>
<protein>
    <submittedName>
        <fullName evidence="2">Uncharacterized protein</fullName>
    </submittedName>
</protein>
<evidence type="ECO:0000313" key="3">
    <source>
        <dbReference type="Proteomes" id="UP000594262"/>
    </source>
</evidence>
<reference evidence="2" key="1">
    <citation type="submission" date="2021-01" db="UniProtKB">
        <authorList>
            <consortium name="EnsemblMetazoa"/>
        </authorList>
    </citation>
    <scope>IDENTIFICATION</scope>
</reference>
<feature type="compositionally biased region" description="Basic and acidic residues" evidence="1">
    <location>
        <begin position="611"/>
        <end position="621"/>
    </location>
</feature>
<dbReference type="OrthoDB" id="10048910at2759"/>
<dbReference type="RefSeq" id="XP_066916243.1">
    <property type="nucleotide sequence ID" value="XM_067060142.1"/>
</dbReference>
<keyword evidence="3" id="KW-1185">Reference proteome</keyword>
<feature type="region of interest" description="Disordered" evidence="1">
    <location>
        <begin position="48"/>
        <end position="104"/>
    </location>
</feature>
<proteinExistence type="predicted"/>
<dbReference type="Proteomes" id="UP000594262">
    <property type="component" value="Unplaced"/>
</dbReference>
<evidence type="ECO:0000256" key="1">
    <source>
        <dbReference type="SAM" id="MobiDB-lite"/>
    </source>
</evidence>
<accession>A0A7M5TUT2</accession>